<comment type="caution">
    <text evidence="2">The sequence shown here is derived from an EMBL/GenBank/DDBJ whole genome shotgun (WGS) entry which is preliminary data.</text>
</comment>
<keyword evidence="3" id="KW-1185">Reference proteome</keyword>
<dbReference type="InterPro" id="IPR011330">
    <property type="entry name" value="Glyco_hydro/deAcase_b/a-brl"/>
</dbReference>
<dbReference type="PROSITE" id="PS51677">
    <property type="entry name" value="NODB"/>
    <property type="match status" value="1"/>
</dbReference>
<dbReference type="Proteomes" id="UP001287282">
    <property type="component" value="Unassembled WGS sequence"/>
</dbReference>
<accession>A0ABU3XIK2</accession>
<dbReference type="SUPFAM" id="SSF88713">
    <property type="entry name" value="Glycoside hydrolase/deacetylase"/>
    <property type="match status" value="1"/>
</dbReference>
<dbReference type="EMBL" id="JAWJBA010001109">
    <property type="protein sequence ID" value="MDV2687715.1"/>
    <property type="molecule type" value="Genomic_DNA"/>
</dbReference>
<reference evidence="2 3" key="1">
    <citation type="submission" date="2023-10" db="EMBL/GenBank/DDBJ databases">
        <title>Screening of Alkalihalobacillus lindianensis BZ-TG-R113 and Its Alleviation of Salt Stress on Rapeseed Growth.</title>
        <authorList>
            <person name="Zhao B."/>
            <person name="Guo T."/>
        </authorList>
    </citation>
    <scope>NUCLEOTIDE SEQUENCE [LARGE SCALE GENOMIC DNA]</scope>
    <source>
        <strain evidence="2 3">BZ-TG-R113</strain>
    </source>
</reference>
<dbReference type="Gene3D" id="3.20.20.370">
    <property type="entry name" value="Glycoside hydrolase/deacetylase"/>
    <property type="match status" value="1"/>
</dbReference>
<feature type="domain" description="NodB homology" evidence="1">
    <location>
        <begin position="1"/>
        <end position="77"/>
    </location>
</feature>
<name>A0ABU3XIK2_9BACI</name>
<sequence length="77" mass="8666">YPEAVKLMVKSGETVGLHSVTHDQKKFYASVNSVLGELNQNRNTLKEISGIDSYFMRTPYGSVPKMTPEYRKAVKEA</sequence>
<proteinExistence type="predicted"/>
<evidence type="ECO:0000313" key="3">
    <source>
        <dbReference type="Proteomes" id="UP001287282"/>
    </source>
</evidence>
<feature type="non-terminal residue" evidence="2">
    <location>
        <position position="77"/>
    </location>
</feature>
<evidence type="ECO:0000259" key="1">
    <source>
        <dbReference type="PROSITE" id="PS51677"/>
    </source>
</evidence>
<feature type="non-terminal residue" evidence="2">
    <location>
        <position position="1"/>
    </location>
</feature>
<gene>
    <name evidence="2" type="ORF">RYX56_25540</name>
</gene>
<dbReference type="RefSeq" id="WP_317124542.1">
    <property type="nucleotide sequence ID" value="NZ_JAWJBA010001109.1"/>
</dbReference>
<organism evidence="2 3">
    <name type="scientific">Alkalihalophilus lindianensis</name>
    <dbReference type="NCBI Taxonomy" id="1630542"/>
    <lineage>
        <taxon>Bacteria</taxon>
        <taxon>Bacillati</taxon>
        <taxon>Bacillota</taxon>
        <taxon>Bacilli</taxon>
        <taxon>Bacillales</taxon>
        <taxon>Bacillaceae</taxon>
        <taxon>Alkalihalophilus</taxon>
    </lineage>
</organism>
<protein>
    <submittedName>
        <fullName evidence="2">Polysaccharide deacetylase family protein</fullName>
    </submittedName>
</protein>
<evidence type="ECO:0000313" key="2">
    <source>
        <dbReference type="EMBL" id="MDV2687715.1"/>
    </source>
</evidence>
<dbReference type="Pfam" id="PF01522">
    <property type="entry name" value="Polysacc_deac_1"/>
    <property type="match status" value="1"/>
</dbReference>
<dbReference type="InterPro" id="IPR002509">
    <property type="entry name" value="NODB_dom"/>
</dbReference>